<reference evidence="4 5" key="1">
    <citation type="submission" date="2024-07" db="EMBL/GenBank/DDBJ databases">
        <authorList>
            <person name="Akdeniz Z."/>
        </authorList>
    </citation>
    <scope>NUCLEOTIDE SEQUENCE [LARGE SCALE GENOMIC DNA]</scope>
</reference>
<dbReference type="SMART" id="SM00365">
    <property type="entry name" value="LRR_SD22"/>
    <property type="match status" value="15"/>
</dbReference>
<keyword evidence="1" id="KW-0433">Leucine-rich repeat</keyword>
<organism evidence="4 5">
    <name type="scientific">Hexamita inflata</name>
    <dbReference type="NCBI Taxonomy" id="28002"/>
    <lineage>
        <taxon>Eukaryota</taxon>
        <taxon>Metamonada</taxon>
        <taxon>Diplomonadida</taxon>
        <taxon>Hexamitidae</taxon>
        <taxon>Hexamitinae</taxon>
        <taxon>Hexamita</taxon>
    </lineage>
</organism>
<keyword evidence="5" id="KW-1185">Reference proteome</keyword>
<accession>A0ABP1KCI9</accession>
<proteinExistence type="predicted"/>
<dbReference type="Pfam" id="PF00560">
    <property type="entry name" value="LRR_1"/>
    <property type="match status" value="1"/>
</dbReference>
<dbReference type="SMART" id="SM00364">
    <property type="entry name" value="LRR_BAC"/>
    <property type="match status" value="6"/>
</dbReference>
<dbReference type="PROSITE" id="PS51450">
    <property type="entry name" value="LRR"/>
    <property type="match status" value="13"/>
</dbReference>
<dbReference type="EMBL" id="CAXDID020000216">
    <property type="protein sequence ID" value="CAL6057823.1"/>
    <property type="molecule type" value="Genomic_DNA"/>
</dbReference>
<dbReference type="InterPro" id="IPR032675">
    <property type="entry name" value="LRR_dom_sf"/>
</dbReference>
<name>A0ABP1KCI9_9EUKA</name>
<gene>
    <name evidence="4" type="ORF">HINF_LOCUS47713</name>
</gene>
<dbReference type="InterPro" id="IPR003591">
    <property type="entry name" value="Leu-rich_rpt_typical-subtyp"/>
</dbReference>
<dbReference type="Pfam" id="PF23598">
    <property type="entry name" value="LRR_14"/>
    <property type="match status" value="1"/>
</dbReference>
<evidence type="ECO:0000256" key="2">
    <source>
        <dbReference type="ARBA" id="ARBA00022737"/>
    </source>
</evidence>
<dbReference type="SUPFAM" id="SSF52058">
    <property type="entry name" value="L domain-like"/>
    <property type="match status" value="3"/>
</dbReference>
<dbReference type="InterPro" id="IPR055414">
    <property type="entry name" value="LRR_R13L4/SHOC2-like"/>
</dbReference>
<dbReference type="Proteomes" id="UP001642409">
    <property type="component" value="Unassembled WGS sequence"/>
</dbReference>
<dbReference type="PANTHER" id="PTHR46652:SF3">
    <property type="entry name" value="LEUCINE-RICH REPEAT-CONTAINING PROTEIN 9"/>
    <property type="match status" value="1"/>
</dbReference>
<sequence length="908" mass="105021">MYGTETKIQQIQSQAEQAKETVVTEITSLFLNQKQLYNLNDLPDTLRVLNAQMNFISDISPISLLKCLYSLNLSDNMISNLKPLEKLPNLQILDLSYNNVSHVAWIQNFKNLTKLTLNGNMLYSISYIQKCNQLIELNLCNNYLRYDIDGIQNLSNLLRLDLSYNILEDIQVLSKSSQLIDLNLEGNLLNTTVPLDDLTNLQKLNINDNPIETFSLKNKSNLKFLYMRNTTNKNLGDLFNLHQLQSLDISNNNLENFEINSFKQLIYIDISGNQIASIKNINLDDLQAFHASQSEIEQLSLYRVPKLAHLNIYSNQIDMQQLHSTITMLNLSGVKMKDEDLKMISTFTHLTQLYLNQCGINTIKYLTQSKIDKQKKVRNLISLQCLDISDNQITNIDRLSKLSNLKILYLNGNYIENISELSKLNKLQQLDLSNNQGDSNLIELISSLTNLEQVNISSNNIENINVLSNLTNLQQLNISNNQISSINSLKSLINLRELNISSNQILNIDALANLKNLQILDISHNEKISNYKPLCGLISLYNLNIMQNPNFQTQMLSAEDIQSLIKLKKLNLSYNIIKNTNIKNIKSHILYNFIHLQQLNLRQTGIKNIYFLSRLEHLQYLDISNNEINDVEPISALKKLQFLKISEYEMHIVIGLIQEYQSSSLIQLQDLEIFIENYKNSKNYQEIYNYLWQYSRKYNEPIKYIKRLSIQGGNNVSMITKPQLMFQILQRFSNVLELKLDKLSFQLVNIDFLKKFQKLQYLSLLLNQVCDISVLKHCTQLKSLIMDMNQIIEINALQNLPFLEFLVAESNYITDEICLEKHQNCKKFNLGNQDIPTKTQVLILKRQIAIKDFYYKLNAKNIKQCQIKTKLTGGKEYIKQKTQEVHQNINECMNLLIQFVSSDSGNSQ</sequence>
<evidence type="ECO:0000259" key="3">
    <source>
        <dbReference type="Pfam" id="PF23598"/>
    </source>
</evidence>
<evidence type="ECO:0000313" key="5">
    <source>
        <dbReference type="Proteomes" id="UP001642409"/>
    </source>
</evidence>
<evidence type="ECO:0000256" key="1">
    <source>
        <dbReference type="ARBA" id="ARBA00022614"/>
    </source>
</evidence>
<protein>
    <recommendedName>
        <fullName evidence="3">Disease resistance R13L4/SHOC-2-like LRR domain-containing protein</fullName>
    </recommendedName>
</protein>
<comment type="caution">
    <text evidence="4">The sequence shown here is derived from an EMBL/GenBank/DDBJ whole genome shotgun (WGS) entry which is preliminary data.</text>
</comment>
<dbReference type="InterPro" id="IPR001611">
    <property type="entry name" value="Leu-rich_rpt"/>
</dbReference>
<dbReference type="Gene3D" id="3.80.10.10">
    <property type="entry name" value="Ribonuclease Inhibitor"/>
    <property type="match status" value="6"/>
</dbReference>
<keyword evidence="2" id="KW-0677">Repeat</keyword>
<dbReference type="PANTHER" id="PTHR46652">
    <property type="entry name" value="LEUCINE-RICH REPEAT AND IQ DOMAIN-CONTAINING PROTEIN 1-RELATED"/>
    <property type="match status" value="1"/>
</dbReference>
<dbReference type="InterPro" id="IPR050836">
    <property type="entry name" value="SDS22/Internalin_LRR"/>
</dbReference>
<evidence type="ECO:0000313" key="4">
    <source>
        <dbReference type="EMBL" id="CAL6057823.1"/>
    </source>
</evidence>
<dbReference type="SMART" id="SM00369">
    <property type="entry name" value="LRR_TYP"/>
    <property type="match status" value="11"/>
</dbReference>
<dbReference type="Pfam" id="PF13855">
    <property type="entry name" value="LRR_8"/>
    <property type="match status" value="1"/>
</dbReference>
<dbReference type="InterPro" id="IPR025875">
    <property type="entry name" value="Leu-rich_rpt_4"/>
</dbReference>
<feature type="domain" description="Disease resistance R13L4/SHOC-2-like LRR" evidence="3">
    <location>
        <begin position="339"/>
        <end position="571"/>
    </location>
</feature>
<dbReference type="Pfam" id="PF12799">
    <property type="entry name" value="LRR_4"/>
    <property type="match status" value="1"/>
</dbReference>